<dbReference type="InterPro" id="IPR013087">
    <property type="entry name" value="Znf_C2H2_type"/>
</dbReference>
<evidence type="ECO:0008006" key="11">
    <source>
        <dbReference type="Google" id="ProtNLM"/>
    </source>
</evidence>
<dbReference type="PROSITE" id="PS00028">
    <property type="entry name" value="ZINC_FINGER_C2H2_1"/>
    <property type="match status" value="18"/>
</dbReference>
<feature type="domain" description="C2H2-type" evidence="7">
    <location>
        <begin position="814"/>
        <end position="840"/>
    </location>
</feature>
<evidence type="ECO:0000256" key="3">
    <source>
        <dbReference type="ARBA" id="ARBA00022771"/>
    </source>
</evidence>
<dbReference type="SUPFAM" id="SSF57716">
    <property type="entry name" value="Glucocorticoid receptor-like (DNA-binding domain)"/>
    <property type="match status" value="1"/>
</dbReference>
<evidence type="ECO:0000259" key="8">
    <source>
        <dbReference type="PROSITE" id="PS51915"/>
    </source>
</evidence>
<evidence type="ECO:0000313" key="9">
    <source>
        <dbReference type="EMBL" id="CAH2101577.1"/>
    </source>
</evidence>
<feature type="domain" description="C2H2-type" evidence="7">
    <location>
        <begin position="841"/>
        <end position="869"/>
    </location>
</feature>
<feature type="binding site" evidence="6">
    <location>
        <position position="26"/>
    </location>
    <ligand>
        <name>Zn(2+)</name>
        <dbReference type="ChEBI" id="CHEBI:29105"/>
    </ligand>
</feature>
<dbReference type="Pfam" id="PF07776">
    <property type="entry name" value="zf-AD"/>
    <property type="match status" value="1"/>
</dbReference>
<dbReference type="PROSITE" id="PS50157">
    <property type="entry name" value="ZINC_FINGER_C2H2_2"/>
    <property type="match status" value="19"/>
</dbReference>
<feature type="domain" description="C2H2-type" evidence="7">
    <location>
        <begin position="1141"/>
        <end position="1169"/>
    </location>
</feature>
<dbReference type="EMBL" id="CAKOGL010000023">
    <property type="protein sequence ID" value="CAH2101577.1"/>
    <property type="molecule type" value="Genomic_DNA"/>
</dbReference>
<feature type="domain" description="C2H2-type" evidence="7">
    <location>
        <begin position="248"/>
        <end position="270"/>
    </location>
</feature>
<evidence type="ECO:0000256" key="2">
    <source>
        <dbReference type="ARBA" id="ARBA00022737"/>
    </source>
</evidence>
<feature type="domain" description="C2H2-type" evidence="7">
    <location>
        <begin position="1198"/>
        <end position="1225"/>
    </location>
</feature>
<evidence type="ECO:0000313" key="10">
    <source>
        <dbReference type="Proteomes" id="UP001153954"/>
    </source>
</evidence>
<dbReference type="Pfam" id="PF00096">
    <property type="entry name" value="zf-C2H2"/>
    <property type="match status" value="5"/>
</dbReference>
<evidence type="ECO:0000259" key="7">
    <source>
        <dbReference type="PROSITE" id="PS50157"/>
    </source>
</evidence>
<evidence type="ECO:0000256" key="6">
    <source>
        <dbReference type="PROSITE-ProRule" id="PRU01263"/>
    </source>
</evidence>
<evidence type="ECO:0000256" key="4">
    <source>
        <dbReference type="ARBA" id="ARBA00022833"/>
    </source>
</evidence>
<proteinExistence type="predicted"/>
<feature type="domain" description="C2H2-type" evidence="7">
    <location>
        <begin position="756"/>
        <end position="784"/>
    </location>
</feature>
<dbReference type="GO" id="GO:0000977">
    <property type="term" value="F:RNA polymerase II transcription regulatory region sequence-specific DNA binding"/>
    <property type="evidence" value="ECO:0007669"/>
    <property type="project" value="TreeGrafter"/>
</dbReference>
<feature type="domain" description="C2H2-type" evidence="7">
    <location>
        <begin position="393"/>
        <end position="420"/>
    </location>
</feature>
<dbReference type="GO" id="GO:0005634">
    <property type="term" value="C:nucleus"/>
    <property type="evidence" value="ECO:0007669"/>
    <property type="project" value="InterPro"/>
</dbReference>
<dbReference type="SMART" id="SM00355">
    <property type="entry name" value="ZnF_C2H2"/>
    <property type="match status" value="30"/>
</dbReference>
<sequence>MTRQVDVKALVSHVVRGDGVNRCRICMGDTTEGQVHLSDAVIMDGERPVTLSELLETVTGIQMPIDGDLPSGVCPECSKCAINAAEFRTLCHHAISQWELTIQLLHNLPLQRNNMNNTMFAIIDKNQMIIINDDMPKDSLSISSAAQRLTAHLKPEEVKKESNFLCECPNCGKEFQYAQQLSHHLKESTDHKRACYICAKIMFRDDLVLHMRKVHRRNPYDCKMCPALLCSHNQYIRHLTKSHTPGACMCIECGRSFQSRNGYHAHVSVHRPKTCPSCDKLFKNQTCYVHHVKNCCNLDKNREDTHRTKNKVTVEVKNEISKRHIKVGLRGSADKECICDYCGKKFAGKKFVAAHIQIVHMKNTHRPCVYCGKLLAAAHMTQHVKQHDLDLSYTCEHCNVVLKTKLGYIQHLRLHTGERPYACDICGETFSASSRRSEHIRKIHKNSDIVLKQACHLCPARFRLPYRLKKHLKSVHNDDGDGSLPQFECNVCHEKFGSCRGLLHHSRKHQNVTQVEVETELPAGVCIICTNSATAAWQFKYLCLESDKHWRKTTLLLTKLQVKPTSKDKTLFVGCNTLIRDHIENKNLDEALDRLNSLIGRSKVKRTEYQKNRKCDVYKCKDCGKDFSVPYFLNRHILSTNKRACNLCGKILPKERLAKHLYRNHGKLVVHCDICDKLYDEQFQLERHKAMLHGKDSFTCKICKNGFKNERSIRAHMYTHTLFNCTSCNASFENRKCYTYHKQYCKGSKQAAEGIYECNDCGNIYTKKPSLKVHIVQKHLNVLPYVCQVCGKRSSTKNHHKAHEQIHKAKRKIYKCYCGAKMLTELGFNMHQRIHSGEKPYECGVCGNRFLSASRRLDHIKRKHRSKELAHGCSYCDARFLQEENLFPNGLCISCTSVAAASYEFGVLVRKSQKMWTNCVNSLQTLPTMTSTHKSLYVILKDNLLIQTVNDFGGDAKDLFDHLTNRFVKRKILTERKPRHPRAGPACSCTDCGKSFISPYYLNIHLRNSGQKESCWLCGAMFTRGAEMKGHLSSIHKMNMFLCTECPLLFKSELDRKRHVKECHGPGALTCNDCGRMFQRKGSFEVHSQMHAVRTCRACGSQFSNRGCYREHRSKCEPNAKPDLKTVPRNRRSNVRDPATFICDYCNKTYHSRPQLKNHILWIHMDIRPHQCQWCGKRFYTSARLAEHTVVHTRVRNFECDICGAKLVSKMAAVYHRRRHTGERPYECQDCGEKFISSSRRSEHAKRRHNRGSRLPCTECHASFVRKHELKKHVDKVHSTDNQLMVKLKKEKSFIVTQTPTL</sequence>
<dbReference type="PANTHER" id="PTHR24379">
    <property type="entry name" value="KRAB AND ZINC FINGER DOMAIN-CONTAINING"/>
    <property type="match status" value="1"/>
</dbReference>
<organism evidence="9 10">
    <name type="scientific">Euphydryas editha</name>
    <name type="common">Edith's checkerspot</name>
    <dbReference type="NCBI Taxonomy" id="104508"/>
    <lineage>
        <taxon>Eukaryota</taxon>
        <taxon>Metazoa</taxon>
        <taxon>Ecdysozoa</taxon>
        <taxon>Arthropoda</taxon>
        <taxon>Hexapoda</taxon>
        <taxon>Insecta</taxon>
        <taxon>Pterygota</taxon>
        <taxon>Neoptera</taxon>
        <taxon>Endopterygota</taxon>
        <taxon>Lepidoptera</taxon>
        <taxon>Glossata</taxon>
        <taxon>Ditrysia</taxon>
        <taxon>Papilionoidea</taxon>
        <taxon>Nymphalidae</taxon>
        <taxon>Nymphalinae</taxon>
        <taxon>Euphydryas</taxon>
    </lineage>
</organism>
<feature type="binding site" evidence="6">
    <location>
        <position position="74"/>
    </location>
    <ligand>
        <name>Zn(2+)</name>
        <dbReference type="ChEBI" id="CHEBI:29105"/>
    </ligand>
</feature>
<dbReference type="SMART" id="SM00868">
    <property type="entry name" value="zf-AD"/>
    <property type="match status" value="3"/>
</dbReference>
<gene>
    <name evidence="9" type="ORF">EEDITHA_LOCUS16316</name>
</gene>
<feature type="domain" description="C2H2-type" evidence="7">
    <location>
        <begin position="618"/>
        <end position="636"/>
    </location>
</feature>
<dbReference type="InterPro" id="IPR012934">
    <property type="entry name" value="Znf_AD"/>
</dbReference>
<dbReference type="PANTHER" id="PTHR24379:SF127">
    <property type="entry name" value="BLOODY FINGERS-RELATED"/>
    <property type="match status" value="1"/>
</dbReference>
<dbReference type="Gene3D" id="3.30.160.60">
    <property type="entry name" value="Classic Zinc Finger"/>
    <property type="match status" value="13"/>
</dbReference>
<dbReference type="GO" id="GO:0008270">
    <property type="term" value="F:zinc ion binding"/>
    <property type="evidence" value="ECO:0007669"/>
    <property type="project" value="UniProtKB-UniRule"/>
</dbReference>
<evidence type="ECO:0000256" key="5">
    <source>
        <dbReference type="PROSITE-ProRule" id="PRU00042"/>
    </source>
</evidence>
<dbReference type="FunFam" id="3.30.160.60:FF:000446">
    <property type="entry name" value="Zinc finger protein"/>
    <property type="match status" value="1"/>
</dbReference>
<dbReference type="InterPro" id="IPR036236">
    <property type="entry name" value="Znf_C2H2_sf"/>
</dbReference>
<feature type="domain" description="C2H2-type" evidence="7">
    <location>
        <begin position="1069"/>
        <end position="1092"/>
    </location>
</feature>
<keyword evidence="3 5" id="KW-0863">Zinc-finger</keyword>
<reference evidence="9" key="1">
    <citation type="submission" date="2022-03" db="EMBL/GenBank/DDBJ databases">
        <authorList>
            <person name="Tunstrom K."/>
        </authorList>
    </citation>
    <scope>NUCLEOTIDE SEQUENCE</scope>
</reference>
<feature type="binding site" evidence="6">
    <location>
        <position position="77"/>
    </location>
    <ligand>
        <name>Zn(2+)</name>
        <dbReference type="ChEBI" id="CHEBI:29105"/>
    </ligand>
</feature>
<comment type="caution">
    <text evidence="9">The sequence shown here is derived from an EMBL/GenBank/DDBJ whole genome shotgun (WGS) entry which is preliminary data.</text>
</comment>
<feature type="domain" description="C2H2-type" evidence="7">
    <location>
        <begin position="453"/>
        <end position="481"/>
    </location>
</feature>
<dbReference type="SUPFAM" id="SSF57667">
    <property type="entry name" value="beta-beta-alpha zinc fingers"/>
    <property type="match status" value="9"/>
</dbReference>
<keyword evidence="10" id="KW-1185">Reference proteome</keyword>
<protein>
    <recommendedName>
        <fullName evidence="11">Zinc finger protein 91</fullName>
    </recommendedName>
</protein>
<feature type="domain" description="C2H2-type" evidence="7">
    <location>
        <begin position="785"/>
        <end position="812"/>
    </location>
</feature>
<feature type="domain" description="C2H2-type" evidence="7">
    <location>
        <begin position="487"/>
        <end position="514"/>
    </location>
</feature>
<accession>A0AAU9UR06</accession>
<feature type="domain" description="C2H2-type" evidence="7">
    <location>
        <begin position="164"/>
        <end position="193"/>
    </location>
</feature>
<feature type="domain" description="C2H2-type" evidence="7">
    <location>
        <begin position="337"/>
        <end position="365"/>
    </location>
</feature>
<feature type="domain" description="C2H2-type" evidence="7">
    <location>
        <begin position="421"/>
        <end position="449"/>
    </location>
</feature>
<dbReference type="Proteomes" id="UP001153954">
    <property type="component" value="Unassembled WGS sequence"/>
</dbReference>
<feature type="domain" description="C2H2-type" evidence="7">
    <location>
        <begin position="1226"/>
        <end position="1254"/>
    </location>
</feature>
<feature type="domain" description="C2H2-type" evidence="7">
    <location>
        <begin position="698"/>
        <end position="721"/>
    </location>
</feature>
<keyword evidence="1 6" id="KW-0479">Metal-binding</keyword>
<feature type="domain" description="ZAD" evidence="8">
    <location>
        <begin position="21"/>
        <end position="101"/>
    </location>
</feature>
<dbReference type="GO" id="GO:0000981">
    <property type="term" value="F:DNA-binding transcription factor activity, RNA polymerase II-specific"/>
    <property type="evidence" value="ECO:0007669"/>
    <property type="project" value="TreeGrafter"/>
</dbReference>
<keyword evidence="4 6" id="KW-0862">Zinc</keyword>
<feature type="binding site" evidence="6">
    <location>
        <position position="23"/>
    </location>
    <ligand>
        <name>Zn(2+)</name>
        <dbReference type="ChEBI" id="CHEBI:29105"/>
    </ligand>
</feature>
<dbReference type="PROSITE" id="PS51915">
    <property type="entry name" value="ZAD"/>
    <property type="match status" value="1"/>
</dbReference>
<feature type="domain" description="C2H2-type" evidence="7">
    <location>
        <begin position="1255"/>
        <end position="1283"/>
    </location>
</feature>
<feature type="domain" description="C2H2-type" evidence="7">
    <location>
        <begin position="1170"/>
        <end position="1197"/>
    </location>
</feature>
<keyword evidence="2" id="KW-0677">Repeat</keyword>
<evidence type="ECO:0000256" key="1">
    <source>
        <dbReference type="ARBA" id="ARBA00022723"/>
    </source>
</evidence>
<name>A0AAU9UR06_EUPED</name>